<accession>A0A0E9R3Y7</accession>
<proteinExistence type="predicted"/>
<organism evidence="1">
    <name type="scientific">Anguilla anguilla</name>
    <name type="common">European freshwater eel</name>
    <name type="synonym">Muraena anguilla</name>
    <dbReference type="NCBI Taxonomy" id="7936"/>
    <lineage>
        <taxon>Eukaryota</taxon>
        <taxon>Metazoa</taxon>
        <taxon>Chordata</taxon>
        <taxon>Craniata</taxon>
        <taxon>Vertebrata</taxon>
        <taxon>Euteleostomi</taxon>
        <taxon>Actinopterygii</taxon>
        <taxon>Neopterygii</taxon>
        <taxon>Teleostei</taxon>
        <taxon>Anguilliformes</taxon>
        <taxon>Anguillidae</taxon>
        <taxon>Anguilla</taxon>
    </lineage>
</organism>
<evidence type="ECO:0000313" key="1">
    <source>
        <dbReference type="EMBL" id="JAH23472.1"/>
    </source>
</evidence>
<reference evidence="1" key="1">
    <citation type="submission" date="2014-11" db="EMBL/GenBank/DDBJ databases">
        <authorList>
            <person name="Amaro Gonzalez C."/>
        </authorList>
    </citation>
    <scope>NUCLEOTIDE SEQUENCE</scope>
</reference>
<dbReference type="AlphaFoldDB" id="A0A0E9R3Y7"/>
<protein>
    <submittedName>
        <fullName evidence="1">Uncharacterized protein</fullName>
    </submittedName>
</protein>
<dbReference type="EMBL" id="GBXM01085105">
    <property type="protein sequence ID" value="JAH23472.1"/>
    <property type="molecule type" value="Transcribed_RNA"/>
</dbReference>
<reference evidence="1" key="2">
    <citation type="journal article" date="2015" name="Fish Shellfish Immunol.">
        <title>Early steps in the European eel (Anguilla anguilla)-Vibrio vulnificus interaction in the gills: Role of the RtxA13 toxin.</title>
        <authorList>
            <person name="Callol A."/>
            <person name="Pajuelo D."/>
            <person name="Ebbesson L."/>
            <person name="Teles M."/>
            <person name="MacKenzie S."/>
            <person name="Amaro C."/>
        </authorList>
    </citation>
    <scope>NUCLEOTIDE SEQUENCE</scope>
</reference>
<name>A0A0E9R3Y7_ANGAN</name>
<sequence length="40" mass="4525">MRLIPPTGELPAKPSPCCESKCVSPQRKHSVKGEIWNFWS</sequence>